<sequence length="47" mass="5200">MTFEIFLAAMLAAALISLTVLFSRSAEGPTYLRRGGKAIRWDPPTRC</sequence>
<dbReference type="AlphaFoldDB" id="A0A1I4FMI4"/>
<keyword evidence="2" id="KW-1185">Reference proteome</keyword>
<proteinExistence type="predicted"/>
<dbReference type="RefSeq" id="WP_165616464.1">
    <property type="nucleotide sequence ID" value="NZ_FOSV01000010.1"/>
</dbReference>
<protein>
    <submittedName>
        <fullName evidence="1">Uncharacterized protein</fullName>
    </submittedName>
</protein>
<organism evidence="1 2">
    <name type="scientific">Methylorubrum salsuginis</name>
    <dbReference type="NCBI Taxonomy" id="414703"/>
    <lineage>
        <taxon>Bacteria</taxon>
        <taxon>Pseudomonadati</taxon>
        <taxon>Pseudomonadota</taxon>
        <taxon>Alphaproteobacteria</taxon>
        <taxon>Hyphomicrobiales</taxon>
        <taxon>Methylobacteriaceae</taxon>
        <taxon>Methylorubrum</taxon>
    </lineage>
</organism>
<dbReference type="EMBL" id="FOSV01000010">
    <property type="protein sequence ID" value="SFL19098.1"/>
    <property type="molecule type" value="Genomic_DNA"/>
</dbReference>
<evidence type="ECO:0000313" key="1">
    <source>
        <dbReference type="EMBL" id="SFL19098.1"/>
    </source>
</evidence>
<dbReference type="Proteomes" id="UP000198804">
    <property type="component" value="Unassembled WGS sequence"/>
</dbReference>
<evidence type="ECO:0000313" key="2">
    <source>
        <dbReference type="Proteomes" id="UP000198804"/>
    </source>
</evidence>
<gene>
    <name evidence="1" type="ORF">SAMN04488125_110123</name>
</gene>
<reference evidence="2" key="1">
    <citation type="submission" date="2016-10" db="EMBL/GenBank/DDBJ databases">
        <authorList>
            <person name="Varghese N."/>
            <person name="Submissions S."/>
        </authorList>
    </citation>
    <scope>NUCLEOTIDE SEQUENCE [LARGE SCALE GENOMIC DNA]</scope>
    <source>
        <strain evidence="2">CGMCC 1.6474</strain>
    </source>
</reference>
<accession>A0A1I4FMI4</accession>
<name>A0A1I4FMI4_9HYPH</name>